<keyword evidence="4 6" id="KW-1133">Transmembrane helix</keyword>
<evidence type="ECO:0000256" key="4">
    <source>
        <dbReference type="ARBA" id="ARBA00022989"/>
    </source>
</evidence>
<feature type="region of interest" description="Disordered" evidence="7">
    <location>
        <begin position="24"/>
        <end position="54"/>
    </location>
</feature>
<keyword evidence="3 6" id="KW-0812">Transmembrane</keyword>
<evidence type="ECO:0000256" key="3">
    <source>
        <dbReference type="ARBA" id="ARBA00022692"/>
    </source>
</evidence>
<feature type="transmembrane region" description="Helical" evidence="6">
    <location>
        <begin position="284"/>
        <end position="304"/>
    </location>
</feature>
<feature type="transmembrane region" description="Helical" evidence="6">
    <location>
        <begin position="379"/>
        <end position="401"/>
    </location>
</feature>
<comment type="subcellular location">
    <subcellularLocation>
        <location evidence="1 6">Cell membrane</location>
        <topology evidence="1 6">Multi-pass membrane protein</topology>
    </subcellularLocation>
</comment>
<reference evidence="8" key="1">
    <citation type="submission" date="2022-12" db="EMBL/GenBank/DDBJ databases">
        <title>Chromosome-level genome assembly of the bean flower thrips Megalurothrips usitatus.</title>
        <authorList>
            <person name="Ma L."/>
            <person name="Liu Q."/>
            <person name="Li H."/>
            <person name="Cai W."/>
        </authorList>
    </citation>
    <scope>NUCLEOTIDE SEQUENCE</scope>
    <source>
        <strain evidence="8">Cailab_2022a</strain>
    </source>
</reference>
<comment type="similarity">
    <text evidence="6">Belongs to the insect chemoreceptor superfamily. Gustatory receptor (GR) family.</text>
</comment>
<comment type="caution">
    <text evidence="8">The sequence shown here is derived from an EMBL/GenBank/DDBJ whole genome shotgun (WGS) entry which is preliminary data.</text>
</comment>
<evidence type="ECO:0000256" key="6">
    <source>
        <dbReference type="RuleBase" id="RU363108"/>
    </source>
</evidence>
<evidence type="ECO:0000313" key="8">
    <source>
        <dbReference type="EMBL" id="KAJ1525188.1"/>
    </source>
</evidence>
<feature type="transmembrane region" description="Helical" evidence="6">
    <location>
        <begin position="153"/>
        <end position="171"/>
    </location>
</feature>
<sequence>MAGGGNNKVLPGVYIVHATPLAPRAPADVGPGRSPGHGRDSLADASVRASRSRVDAEEADVGGRRLSCLAGAVAAADLERRAESGCGKAVAADGDVNTGIVADDLDEDGKRVLRAIARVVRPIVLVLAIYGVLPVRLSCPALRISVHPLRSSLLYVVVMQVLVLLSSHAVYQAYSGLLNTEADTAAGVDTRIMAGLSVSHVSSHLIVALWWTEMHKLRCHLRDLQDFLRRHSHMIVALRLQPLTRAMPWFAWFFSFAAGPCMIIVWSVYILTGTARFTHCVSHLYQHVFVTNFIVLFGVACMVLRDLAANLASNLKRELAFGHMTASRLEEFRLAWLSLRALTANLGCLPLTCVALIAYIMIMITLSAYLALVSYAKNYVVLFVCSITLHAMCQMAMIGICDAAHRLSDVMTYSFYEPLEARSWRGLPADLLAEHQQFLHTISCNPAEVTFAGMVTLKRSTYISVMAAITTYLIVLFQLRQSDEALPAPPPNATEAPLNAVFSQH</sequence>
<dbReference type="GO" id="GO:0050909">
    <property type="term" value="P:sensory perception of taste"/>
    <property type="evidence" value="ECO:0007669"/>
    <property type="project" value="InterPro"/>
</dbReference>
<feature type="transmembrane region" description="Helical" evidence="6">
    <location>
        <begin position="348"/>
        <end position="373"/>
    </location>
</feature>
<keyword evidence="6" id="KW-0807">Transducer</keyword>
<evidence type="ECO:0000256" key="5">
    <source>
        <dbReference type="ARBA" id="ARBA00023136"/>
    </source>
</evidence>
<keyword evidence="6" id="KW-0675">Receptor</keyword>
<dbReference type="EMBL" id="JAPTSV010000008">
    <property type="protein sequence ID" value="KAJ1525188.1"/>
    <property type="molecule type" value="Genomic_DNA"/>
</dbReference>
<feature type="transmembrane region" description="Helical" evidence="6">
    <location>
        <begin position="249"/>
        <end position="272"/>
    </location>
</feature>
<dbReference type="AlphaFoldDB" id="A0AAV7XNF0"/>
<evidence type="ECO:0000256" key="1">
    <source>
        <dbReference type="ARBA" id="ARBA00004651"/>
    </source>
</evidence>
<accession>A0AAV7XNF0</accession>
<proteinExistence type="inferred from homology"/>
<dbReference type="InterPro" id="IPR013604">
    <property type="entry name" value="7TM_chemorcpt"/>
</dbReference>
<evidence type="ECO:0000256" key="2">
    <source>
        <dbReference type="ARBA" id="ARBA00022475"/>
    </source>
</evidence>
<protein>
    <recommendedName>
        <fullName evidence="6">Gustatory receptor</fullName>
    </recommendedName>
</protein>
<dbReference type="GO" id="GO:0007165">
    <property type="term" value="P:signal transduction"/>
    <property type="evidence" value="ECO:0007669"/>
    <property type="project" value="UniProtKB-KW"/>
</dbReference>
<keyword evidence="5 6" id="KW-0472">Membrane</keyword>
<gene>
    <name evidence="8" type="ORF">ONE63_010020</name>
</gene>
<comment type="function">
    <text evidence="6">Gustatory receptor which mediates acceptance or avoidance behavior, depending on its substrates.</text>
</comment>
<evidence type="ECO:0000313" key="9">
    <source>
        <dbReference type="Proteomes" id="UP001075354"/>
    </source>
</evidence>
<feature type="transmembrane region" description="Helical" evidence="6">
    <location>
        <begin position="461"/>
        <end position="479"/>
    </location>
</feature>
<evidence type="ECO:0000256" key="7">
    <source>
        <dbReference type="SAM" id="MobiDB-lite"/>
    </source>
</evidence>
<dbReference type="Pfam" id="PF08395">
    <property type="entry name" value="7tm_7"/>
    <property type="match status" value="1"/>
</dbReference>
<keyword evidence="9" id="KW-1185">Reference proteome</keyword>
<organism evidence="8 9">
    <name type="scientific">Megalurothrips usitatus</name>
    <name type="common">bean blossom thrips</name>
    <dbReference type="NCBI Taxonomy" id="439358"/>
    <lineage>
        <taxon>Eukaryota</taxon>
        <taxon>Metazoa</taxon>
        <taxon>Ecdysozoa</taxon>
        <taxon>Arthropoda</taxon>
        <taxon>Hexapoda</taxon>
        <taxon>Insecta</taxon>
        <taxon>Pterygota</taxon>
        <taxon>Neoptera</taxon>
        <taxon>Paraneoptera</taxon>
        <taxon>Thysanoptera</taxon>
        <taxon>Terebrantia</taxon>
        <taxon>Thripoidea</taxon>
        <taxon>Thripidae</taxon>
        <taxon>Megalurothrips</taxon>
    </lineage>
</organism>
<dbReference type="GO" id="GO:0005886">
    <property type="term" value="C:plasma membrane"/>
    <property type="evidence" value="ECO:0007669"/>
    <property type="project" value="UniProtKB-SubCell"/>
</dbReference>
<keyword evidence="2 6" id="KW-1003">Cell membrane</keyword>
<dbReference type="Proteomes" id="UP001075354">
    <property type="component" value="Chromosome 8"/>
</dbReference>
<feature type="transmembrane region" description="Helical" evidence="6">
    <location>
        <begin position="191"/>
        <end position="212"/>
    </location>
</feature>
<name>A0AAV7XNF0_9NEOP</name>